<keyword evidence="6" id="KW-1185">Reference proteome</keyword>
<dbReference type="InterPro" id="IPR046890">
    <property type="entry name" value="YLATT"/>
</dbReference>
<evidence type="ECO:0000313" key="5">
    <source>
        <dbReference type="EMBL" id="SFN50543.1"/>
    </source>
</evidence>
<feature type="region of interest" description="Disordered" evidence="2">
    <location>
        <begin position="104"/>
        <end position="127"/>
    </location>
</feature>
<proteinExistence type="predicted"/>
<dbReference type="RefSeq" id="WP_139222052.1">
    <property type="nucleotide sequence ID" value="NZ_FOVD01000004.1"/>
</dbReference>
<protein>
    <recommendedName>
        <fullName evidence="4">YEATS-Like-Associating Three TM domain-containing protein</fullName>
    </recommendedName>
</protein>
<keyword evidence="3" id="KW-1133">Transmembrane helix</keyword>
<evidence type="ECO:0000256" key="2">
    <source>
        <dbReference type="SAM" id="MobiDB-lite"/>
    </source>
</evidence>
<keyword evidence="3" id="KW-0472">Membrane</keyword>
<feature type="coiled-coil region" evidence="1">
    <location>
        <begin position="164"/>
        <end position="191"/>
    </location>
</feature>
<name>A0A1I4ZKF3_CHROL</name>
<reference evidence="6" key="1">
    <citation type="submission" date="2016-10" db="EMBL/GenBank/DDBJ databases">
        <authorList>
            <person name="Varghese N."/>
            <person name="Submissions S."/>
        </authorList>
    </citation>
    <scope>NUCLEOTIDE SEQUENCE [LARGE SCALE GENOMIC DNA]</scope>
    <source>
        <strain evidence="6">DSM 25575</strain>
    </source>
</reference>
<keyword evidence="3" id="KW-0812">Transmembrane</keyword>
<accession>A0A1I4ZKF3</accession>
<feature type="domain" description="YEATS-Like-Associating Three TM" evidence="4">
    <location>
        <begin position="4"/>
        <end position="72"/>
    </location>
</feature>
<evidence type="ECO:0000256" key="1">
    <source>
        <dbReference type="SAM" id="Coils"/>
    </source>
</evidence>
<feature type="compositionally biased region" description="Polar residues" evidence="2">
    <location>
        <begin position="104"/>
        <end position="119"/>
    </location>
</feature>
<feature type="transmembrane region" description="Helical" evidence="3">
    <location>
        <begin position="6"/>
        <end position="23"/>
    </location>
</feature>
<dbReference type="OrthoDB" id="1257168at2"/>
<dbReference type="Pfam" id="PF20303">
    <property type="entry name" value="YLATT"/>
    <property type="match status" value="1"/>
</dbReference>
<dbReference type="EMBL" id="FOVD01000004">
    <property type="protein sequence ID" value="SFN50543.1"/>
    <property type="molecule type" value="Genomic_DNA"/>
</dbReference>
<organism evidence="5 6">
    <name type="scientific">Chryseobacterium oleae</name>
    <dbReference type="NCBI Taxonomy" id="491207"/>
    <lineage>
        <taxon>Bacteria</taxon>
        <taxon>Pseudomonadati</taxon>
        <taxon>Bacteroidota</taxon>
        <taxon>Flavobacteriia</taxon>
        <taxon>Flavobacteriales</taxon>
        <taxon>Weeksellaceae</taxon>
        <taxon>Chryseobacterium group</taxon>
        <taxon>Chryseobacterium</taxon>
    </lineage>
</organism>
<sequence length="345" mass="37738">MSLYYIAIIMAATGVFGGIVNYFSDANAQKEPESTTVTKLRHWGICILFGIAATVLVPLFLKFADSKLLQEIYIPKKTDSGDKKSSGTATAKTANYSLVKADSLQTTPSGTGTNASTQTDPKEPKPEEKATDYLIWTAYCLLAACAGMRFIDLLMSKIISKEAMNQKNTEIQELSKEIEGKEKEMITSLNNYKISESIQLKDAVERSSLAENGINAPDQSTLLLSWLPPITHSNDPQKGRFGGRSSANGKTLTADYSQSDLPGVLNLTIKVSSAEGDLNSGVYLFLHNSFAKSIIHLDGNGKKEVEYKIPAYGAFTIGAITDNGNTHLELDLERLENFPKDFRNR</sequence>
<dbReference type="AlphaFoldDB" id="A0A1I4ZKF3"/>
<dbReference type="Proteomes" id="UP000198769">
    <property type="component" value="Unassembled WGS sequence"/>
</dbReference>
<feature type="transmembrane region" description="Helical" evidence="3">
    <location>
        <begin position="43"/>
        <end position="61"/>
    </location>
</feature>
<keyword evidence="1" id="KW-0175">Coiled coil</keyword>
<evidence type="ECO:0000256" key="3">
    <source>
        <dbReference type="SAM" id="Phobius"/>
    </source>
</evidence>
<evidence type="ECO:0000313" key="6">
    <source>
        <dbReference type="Proteomes" id="UP000198769"/>
    </source>
</evidence>
<evidence type="ECO:0000259" key="4">
    <source>
        <dbReference type="Pfam" id="PF20303"/>
    </source>
</evidence>
<gene>
    <name evidence="5" type="ORF">SAMN05421594_3041</name>
</gene>